<dbReference type="Proteomes" id="UP000219369">
    <property type="component" value="Unassembled WGS sequence"/>
</dbReference>
<dbReference type="EMBL" id="FMJY01000006">
    <property type="protein sequence ID" value="SCO86868.1"/>
    <property type="molecule type" value="Genomic_DNA"/>
</dbReference>
<reference evidence="2" key="1">
    <citation type="submission" date="2016-09" db="EMBL/GenBank/DDBJ databases">
        <authorList>
            <person name="Guldener U."/>
        </authorList>
    </citation>
    <scope>NUCLEOTIDE SEQUENCE [LARGE SCALE GENOMIC DNA]</scope>
    <source>
        <strain evidence="2">V64-1</strain>
    </source>
</reference>
<protein>
    <submittedName>
        <fullName evidence="1">Uncharacterized protein</fullName>
    </submittedName>
</protein>
<proteinExistence type="predicted"/>
<dbReference type="AlphaFoldDB" id="A0A2H3TDU1"/>
<evidence type="ECO:0000313" key="2">
    <source>
        <dbReference type="Proteomes" id="UP000219369"/>
    </source>
</evidence>
<accession>A0A2H3TDU1</accession>
<gene>
    <name evidence="1" type="ORF">FRV6_10995</name>
</gene>
<organism evidence="1 2">
    <name type="scientific">Fusarium oxysporum</name>
    <name type="common">Fusarium vascular wilt</name>
    <dbReference type="NCBI Taxonomy" id="5507"/>
    <lineage>
        <taxon>Eukaryota</taxon>
        <taxon>Fungi</taxon>
        <taxon>Dikarya</taxon>
        <taxon>Ascomycota</taxon>
        <taxon>Pezizomycotina</taxon>
        <taxon>Sordariomycetes</taxon>
        <taxon>Hypocreomycetidae</taxon>
        <taxon>Hypocreales</taxon>
        <taxon>Nectriaceae</taxon>
        <taxon>Fusarium</taxon>
        <taxon>Fusarium oxysporum species complex</taxon>
    </lineage>
</organism>
<sequence>MAEDIEHFELDFMVAAKSEAAADAGSR</sequence>
<evidence type="ECO:0000313" key="1">
    <source>
        <dbReference type="EMBL" id="SCO86868.1"/>
    </source>
</evidence>
<name>A0A2H3TDU1_FUSOX</name>